<dbReference type="EMBL" id="BJYF01000019">
    <property type="protein sequence ID" value="GEN60656.1"/>
    <property type="molecule type" value="Genomic_DNA"/>
</dbReference>
<organism evidence="4 5">
    <name type="scientific">Acetobacter nitrogenifigens DSM 23921 = NBRC 105050</name>
    <dbReference type="NCBI Taxonomy" id="1120919"/>
    <lineage>
        <taxon>Bacteria</taxon>
        <taxon>Pseudomonadati</taxon>
        <taxon>Pseudomonadota</taxon>
        <taxon>Alphaproteobacteria</taxon>
        <taxon>Acetobacterales</taxon>
        <taxon>Acetobacteraceae</taxon>
        <taxon>Acetobacter</taxon>
    </lineage>
</organism>
<dbReference type="GO" id="GO:0005856">
    <property type="term" value="C:cytoskeleton"/>
    <property type="evidence" value="ECO:0007669"/>
    <property type="project" value="TreeGrafter"/>
</dbReference>
<gene>
    <name evidence="4" type="ORF">ANI02nite_25400</name>
</gene>
<feature type="region of interest" description="Disordered" evidence="2">
    <location>
        <begin position="1"/>
        <end position="20"/>
    </location>
</feature>
<dbReference type="Proteomes" id="UP000321635">
    <property type="component" value="Unassembled WGS sequence"/>
</dbReference>
<dbReference type="SMART" id="SM01007">
    <property type="entry name" value="Aldolase_II"/>
    <property type="match status" value="1"/>
</dbReference>
<protein>
    <recommendedName>
        <fullName evidence="3">Class II aldolase/adducin N-terminal domain-containing protein</fullName>
    </recommendedName>
</protein>
<dbReference type="GO" id="GO:0051015">
    <property type="term" value="F:actin filament binding"/>
    <property type="evidence" value="ECO:0007669"/>
    <property type="project" value="TreeGrafter"/>
</dbReference>
<dbReference type="InterPro" id="IPR051017">
    <property type="entry name" value="Aldolase-II_Adducin_sf"/>
</dbReference>
<dbReference type="NCBIfam" id="NF005068">
    <property type="entry name" value="PRK06486.1"/>
    <property type="match status" value="1"/>
</dbReference>
<dbReference type="SUPFAM" id="SSF53639">
    <property type="entry name" value="AraD/HMP-PK domain-like"/>
    <property type="match status" value="1"/>
</dbReference>
<proteinExistence type="inferred from homology"/>
<keyword evidence="5" id="KW-1185">Reference proteome</keyword>
<reference evidence="4 5" key="1">
    <citation type="submission" date="2019-07" db="EMBL/GenBank/DDBJ databases">
        <title>Whole genome shotgun sequence of Acetobacter nitrogenifigens NBRC 105050.</title>
        <authorList>
            <person name="Hosoyama A."/>
            <person name="Uohara A."/>
            <person name="Ohji S."/>
            <person name="Ichikawa N."/>
        </authorList>
    </citation>
    <scope>NUCLEOTIDE SEQUENCE [LARGE SCALE GENOMIC DNA]</scope>
    <source>
        <strain evidence="4 5">NBRC 105050</strain>
    </source>
</reference>
<dbReference type="InterPro" id="IPR036409">
    <property type="entry name" value="Aldolase_II/adducin_N_sf"/>
</dbReference>
<dbReference type="Pfam" id="PF00596">
    <property type="entry name" value="Aldolase_II"/>
    <property type="match status" value="1"/>
</dbReference>
<dbReference type="OrthoDB" id="5291399at2"/>
<dbReference type="InterPro" id="IPR001303">
    <property type="entry name" value="Aldolase_II/adducin_N"/>
</dbReference>
<evidence type="ECO:0000256" key="2">
    <source>
        <dbReference type="SAM" id="MobiDB-lite"/>
    </source>
</evidence>
<dbReference type="AlphaFoldDB" id="A0A511XCG4"/>
<comment type="similarity">
    <text evidence="1">Belongs to the aldolase class II family.</text>
</comment>
<dbReference type="STRING" id="1120919.GCA_000429165_02640"/>
<dbReference type="Gene3D" id="3.40.225.10">
    <property type="entry name" value="Class II aldolase/adducin N-terminal domain"/>
    <property type="match status" value="1"/>
</dbReference>
<accession>A0A511XCG4</accession>
<sequence length="261" mass="28303">MAHIYQIDDSRPGRNDLPDPDAVRTAREDLAACFRLAALHGLEEGVCNHFSAMIPGSDDTFLVNPLGYAFSEITVSSLLLCDVHGRVLEGSGTPEATAFHIHAQLHMRLPRAKVVFHTHMPYATALAMVEGPPLLWAGQTALRFHGRVAVDENYNGLALDATEGERIALTAGDADIVFLKNHGVVVLADTIAEAWDDLYYLERASQAQVLAASTGRPLKIVPDEIACLVASQEAAGRADSARLHLASARRRLERSDSSFLD</sequence>
<evidence type="ECO:0000313" key="5">
    <source>
        <dbReference type="Proteomes" id="UP000321635"/>
    </source>
</evidence>
<name>A0A511XCG4_9PROT</name>
<evidence type="ECO:0000313" key="4">
    <source>
        <dbReference type="EMBL" id="GEN60656.1"/>
    </source>
</evidence>
<dbReference type="PANTHER" id="PTHR10672:SF3">
    <property type="entry name" value="PROTEIN HU-LI TAI SHAO"/>
    <property type="match status" value="1"/>
</dbReference>
<evidence type="ECO:0000259" key="3">
    <source>
        <dbReference type="SMART" id="SM01007"/>
    </source>
</evidence>
<dbReference type="PANTHER" id="PTHR10672">
    <property type="entry name" value="ADDUCIN"/>
    <property type="match status" value="1"/>
</dbReference>
<comment type="caution">
    <text evidence="4">The sequence shown here is derived from an EMBL/GenBank/DDBJ whole genome shotgun (WGS) entry which is preliminary data.</text>
</comment>
<evidence type="ECO:0000256" key="1">
    <source>
        <dbReference type="ARBA" id="ARBA00037961"/>
    </source>
</evidence>
<feature type="domain" description="Class II aldolase/adducin N-terminal" evidence="3">
    <location>
        <begin position="28"/>
        <end position="209"/>
    </location>
</feature>
<dbReference type="RefSeq" id="WP_026398285.1">
    <property type="nucleotide sequence ID" value="NZ_AUBI01000010.1"/>
</dbReference>